<sequence length="55" mass="6184">MLWGQSDRLTEAEGFLSLCDRCLTTINIFTDYSRVFFSAKSVITGIDKIPLISIP</sequence>
<gene>
    <name evidence="1" type="ORF">NG799_18400</name>
</gene>
<protein>
    <submittedName>
        <fullName evidence="1">Uncharacterized protein</fullName>
    </submittedName>
</protein>
<comment type="caution">
    <text evidence="1">The sequence shown here is derived from an EMBL/GenBank/DDBJ whole genome shotgun (WGS) entry which is preliminary data.</text>
</comment>
<name>A0ABT2MU64_9CYAN</name>
<proteinExistence type="predicted"/>
<reference evidence="1 2" key="1">
    <citation type="journal article" date="2022" name="Front. Microbiol.">
        <title>High genomic differentiation and limited gene flow indicate recent cryptic speciation within the genus Laspinema (cyanobacteria).</title>
        <authorList>
            <person name="Stanojkovic A."/>
            <person name="Skoupy S."/>
            <person name="Skaloud P."/>
            <person name="Dvorak P."/>
        </authorList>
    </citation>
    <scope>NUCLEOTIDE SEQUENCE [LARGE SCALE GENOMIC DNA]</scope>
    <source>
        <strain evidence="1 2">D2a</strain>
    </source>
</reference>
<organism evidence="1 2">
    <name type="scientific">Laspinema palackyanum D2a</name>
    <dbReference type="NCBI Taxonomy" id="2953684"/>
    <lineage>
        <taxon>Bacteria</taxon>
        <taxon>Bacillati</taxon>
        <taxon>Cyanobacteriota</taxon>
        <taxon>Cyanophyceae</taxon>
        <taxon>Oscillatoriophycideae</taxon>
        <taxon>Oscillatoriales</taxon>
        <taxon>Laspinemataceae</taxon>
        <taxon>Laspinema</taxon>
        <taxon>Laspinema palackyanum</taxon>
    </lineage>
</organism>
<dbReference type="Proteomes" id="UP001525890">
    <property type="component" value="Unassembled WGS sequence"/>
</dbReference>
<keyword evidence="2" id="KW-1185">Reference proteome</keyword>
<evidence type="ECO:0000313" key="2">
    <source>
        <dbReference type="Proteomes" id="UP001525890"/>
    </source>
</evidence>
<dbReference type="RefSeq" id="WP_368007817.1">
    <property type="nucleotide sequence ID" value="NZ_JAMXFF010000029.1"/>
</dbReference>
<dbReference type="EMBL" id="JAMXFF010000029">
    <property type="protein sequence ID" value="MCT7968285.1"/>
    <property type="molecule type" value="Genomic_DNA"/>
</dbReference>
<evidence type="ECO:0000313" key="1">
    <source>
        <dbReference type="EMBL" id="MCT7968285.1"/>
    </source>
</evidence>
<accession>A0ABT2MU64</accession>